<protein>
    <submittedName>
        <fullName evidence="2">Uncharacterized protein</fullName>
    </submittedName>
</protein>
<evidence type="ECO:0000256" key="1">
    <source>
        <dbReference type="SAM" id="MobiDB-lite"/>
    </source>
</evidence>
<proteinExistence type="predicted"/>
<gene>
    <name evidence="2" type="ORF">K458DRAFT_97997</name>
</gene>
<reference evidence="2" key="1">
    <citation type="journal article" date="2020" name="Stud. Mycol.">
        <title>101 Dothideomycetes genomes: a test case for predicting lifestyles and emergence of pathogens.</title>
        <authorList>
            <person name="Haridas S."/>
            <person name="Albert R."/>
            <person name="Binder M."/>
            <person name="Bloem J."/>
            <person name="Labutti K."/>
            <person name="Salamov A."/>
            <person name="Andreopoulos B."/>
            <person name="Baker S."/>
            <person name="Barry K."/>
            <person name="Bills G."/>
            <person name="Bluhm B."/>
            <person name="Cannon C."/>
            <person name="Castanera R."/>
            <person name="Culley D."/>
            <person name="Daum C."/>
            <person name="Ezra D."/>
            <person name="Gonzalez J."/>
            <person name="Henrissat B."/>
            <person name="Kuo A."/>
            <person name="Liang C."/>
            <person name="Lipzen A."/>
            <person name="Lutzoni F."/>
            <person name="Magnuson J."/>
            <person name="Mondo S."/>
            <person name="Nolan M."/>
            <person name="Ohm R."/>
            <person name="Pangilinan J."/>
            <person name="Park H.-J."/>
            <person name="Ramirez L."/>
            <person name="Alfaro M."/>
            <person name="Sun H."/>
            <person name="Tritt A."/>
            <person name="Yoshinaga Y."/>
            <person name="Zwiers L.-H."/>
            <person name="Turgeon B."/>
            <person name="Goodwin S."/>
            <person name="Spatafora J."/>
            <person name="Crous P."/>
            <person name="Grigoriev I."/>
        </authorList>
    </citation>
    <scope>NUCLEOTIDE SEQUENCE</scope>
    <source>
        <strain evidence="2">CBS 122367</strain>
    </source>
</reference>
<keyword evidence="3" id="KW-1185">Reference proteome</keyword>
<name>A0A6G1JHV9_9PLEO</name>
<dbReference type="EMBL" id="MU005571">
    <property type="protein sequence ID" value="KAF2690028.1"/>
    <property type="molecule type" value="Genomic_DNA"/>
</dbReference>
<dbReference type="Proteomes" id="UP000799291">
    <property type="component" value="Unassembled WGS sequence"/>
</dbReference>
<accession>A0A6G1JHV9</accession>
<evidence type="ECO:0000313" key="3">
    <source>
        <dbReference type="Proteomes" id="UP000799291"/>
    </source>
</evidence>
<evidence type="ECO:0000313" key="2">
    <source>
        <dbReference type="EMBL" id="KAF2690028.1"/>
    </source>
</evidence>
<feature type="region of interest" description="Disordered" evidence="1">
    <location>
        <begin position="155"/>
        <end position="177"/>
    </location>
</feature>
<sequence length="177" mass="19247">MHKYTKSEGKGGELQPSLKRLCIACMRHFRYWSAAVRSYAFASAGQRETFGWSVVHRAEERLCVLCRTSNSCGGGPGRVGHALSPREVGEISIHDRCGMGCFGSTAEQSVEHSVTSTVIMRGIQQHLSGPHRLLCLPLLCLHWCMLPVSGGWLHVSPPQKASPRSRGRGGLAPTIPG</sequence>
<dbReference type="AlphaFoldDB" id="A0A6G1JHV9"/>
<organism evidence="2 3">
    <name type="scientific">Lentithecium fluviatile CBS 122367</name>
    <dbReference type="NCBI Taxonomy" id="1168545"/>
    <lineage>
        <taxon>Eukaryota</taxon>
        <taxon>Fungi</taxon>
        <taxon>Dikarya</taxon>
        <taxon>Ascomycota</taxon>
        <taxon>Pezizomycotina</taxon>
        <taxon>Dothideomycetes</taxon>
        <taxon>Pleosporomycetidae</taxon>
        <taxon>Pleosporales</taxon>
        <taxon>Massarineae</taxon>
        <taxon>Lentitheciaceae</taxon>
        <taxon>Lentithecium</taxon>
    </lineage>
</organism>